<protein>
    <submittedName>
        <fullName evidence="1">Uncharacterized protein</fullName>
    </submittedName>
</protein>
<evidence type="ECO:0000313" key="2">
    <source>
        <dbReference type="Proteomes" id="UP001283361"/>
    </source>
</evidence>
<evidence type="ECO:0000313" key="1">
    <source>
        <dbReference type="EMBL" id="KAK3786561.1"/>
    </source>
</evidence>
<dbReference type="AlphaFoldDB" id="A0AAE1AFZ7"/>
<keyword evidence="2" id="KW-1185">Reference proteome</keyword>
<dbReference type="EMBL" id="JAWDGP010001955">
    <property type="protein sequence ID" value="KAK3786561.1"/>
    <property type="molecule type" value="Genomic_DNA"/>
</dbReference>
<gene>
    <name evidence="1" type="ORF">RRG08_036666</name>
</gene>
<organism evidence="1 2">
    <name type="scientific">Elysia crispata</name>
    <name type="common">lettuce slug</name>
    <dbReference type="NCBI Taxonomy" id="231223"/>
    <lineage>
        <taxon>Eukaryota</taxon>
        <taxon>Metazoa</taxon>
        <taxon>Spiralia</taxon>
        <taxon>Lophotrochozoa</taxon>
        <taxon>Mollusca</taxon>
        <taxon>Gastropoda</taxon>
        <taxon>Heterobranchia</taxon>
        <taxon>Euthyneura</taxon>
        <taxon>Panpulmonata</taxon>
        <taxon>Sacoglossa</taxon>
        <taxon>Placobranchoidea</taxon>
        <taxon>Plakobranchidae</taxon>
        <taxon>Elysia</taxon>
    </lineage>
</organism>
<dbReference type="Proteomes" id="UP001283361">
    <property type="component" value="Unassembled WGS sequence"/>
</dbReference>
<proteinExistence type="predicted"/>
<name>A0AAE1AFZ7_9GAST</name>
<accession>A0AAE1AFZ7</accession>
<reference evidence="1" key="1">
    <citation type="journal article" date="2023" name="G3 (Bethesda)">
        <title>A reference genome for the long-term kleptoplast-retaining sea slug Elysia crispata morphotype clarki.</title>
        <authorList>
            <person name="Eastman K.E."/>
            <person name="Pendleton A.L."/>
            <person name="Shaikh M.A."/>
            <person name="Suttiyut T."/>
            <person name="Ogas R."/>
            <person name="Tomko P."/>
            <person name="Gavelis G."/>
            <person name="Widhalm J.R."/>
            <person name="Wisecaver J.H."/>
        </authorList>
    </citation>
    <scope>NUCLEOTIDE SEQUENCE</scope>
    <source>
        <strain evidence="1">ECLA1</strain>
    </source>
</reference>
<comment type="caution">
    <text evidence="1">The sequence shown here is derived from an EMBL/GenBank/DDBJ whole genome shotgun (WGS) entry which is preliminary data.</text>
</comment>
<sequence length="165" mass="18886">MSPRAVRDLYFPDGTLRDGEDGVRWASVTHNLIIKAFLKNPTKDFMITPRNLRENGAIFETHPMEACLDCPLYRSPFKRNLFRLYATILQTTMVMQIGIPDNQLSKIRFMGSGGHEYLLKHVIRDKNEEVRSALVDIHSILTDRSGMLAPQYDYSDPSRMVAAII</sequence>